<feature type="compositionally biased region" description="Low complexity" evidence="9">
    <location>
        <begin position="343"/>
        <end position="353"/>
    </location>
</feature>
<feature type="compositionally biased region" description="Basic and acidic residues" evidence="9">
    <location>
        <begin position="854"/>
        <end position="880"/>
    </location>
</feature>
<keyword evidence="6" id="KW-0539">Nucleus</keyword>
<dbReference type="InterPro" id="IPR047144">
    <property type="entry name" value="BCOR-like"/>
</dbReference>
<feature type="compositionally biased region" description="Basic and acidic residues" evidence="9">
    <location>
        <begin position="908"/>
        <end position="920"/>
    </location>
</feature>
<keyword evidence="8" id="KW-0040">ANK repeat</keyword>
<dbReference type="PROSITE" id="PS50297">
    <property type="entry name" value="ANK_REP_REGION"/>
    <property type="match status" value="2"/>
</dbReference>
<feature type="compositionally biased region" description="Basic and acidic residues" evidence="9">
    <location>
        <begin position="762"/>
        <end position="774"/>
    </location>
</feature>
<evidence type="ECO:0000256" key="2">
    <source>
        <dbReference type="ARBA" id="ARBA00022499"/>
    </source>
</evidence>
<evidence type="ECO:0000256" key="1">
    <source>
        <dbReference type="ARBA" id="ARBA00004123"/>
    </source>
</evidence>
<evidence type="ECO:0000256" key="9">
    <source>
        <dbReference type="SAM" id="MobiDB-lite"/>
    </source>
</evidence>
<comment type="caution">
    <text evidence="11">The sequence shown here is derived from an EMBL/GenBank/DDBJ whole genome shotgun (WGS) entry which is preliminary data.</text>
</comment>
<proteinExistence type="inferred from homology"/>
<feature type="region of interest" description="Disordered" evidence="9">
    <location>
        <begin position="905"/>
        <end position="1298"/>
    </location>
</feature>
<evidence type="ECO:0000256" key="6">
    <source>
        <dbReference type="ARBA" id="ARBA00023242"/>
    </source>
</evidence>
<dbReference type="GO" id="GO:0003714">
    <property type="term" value="F:transcription corepressor activity"/>
    <property type="evidence" value="ECO:0007669"/>
    <property type="project" value="TreeGrafter"/>
</dbReference>
<dbReference type="Gene3D" id="3.10.260.40">
    <property type="entry name" value="BCL-6 corepressor, PCGF1 binding domain"/>
    <property type="match status" value="1"/>
</dbReference>
<dbReference type="GO" id="GO:0005634">
    <property type="term" value="C:nucleus"/>
    <property type="evidence" value="ECO:0007669"/>
    <property type="project" value="UniProtKB-SubCell"/>
</dbReference>
<feature type="compositionally biased region" description="Polar residues" evidence="9">
    <location>
        <begin position="78"/>
        <end position="100"/>
    </location>
</feature>
<dbReference type="Pfam" id="PF16553">
    <property type="entry name" value="PUFD"/>
    <property type="match status" value="1"/>
</dbReference>
<dbReference type="Pfam" id="PF12796">
    <property type="entry name" value="Ank_2"/>
    <property type="match status" value="1"/>
</dbReference>
<feature type="repeat" description="ANK" evidence="8">
    <location>
        <begin position="1340"/>
        <end position="1372"/>
    </location>
</feature>
<feature type="region of interest" description="Disordered" evidence="9">
    <location>
        <begin position="522"/>
        <end position="546"/>
    </location>
</feature>
<dbReference type="Proteomes" id="UP001230051">
    <property type="component" value="Unassembled WGS sequence"/>
</dbReference>
<keyword evidence="4" id="KW-0677">Repeat</keyword>
<keyword evidence="3" id="KW-0597">Phosphoprotein</keyword>
<dbReference type="SUPFAM" id="SSF48403">
    <property type="entry name" value="Ankyrin repeat"/>
    <property type="match status" value="1"/>
</dbReference>
<feature type="compositionally biased region" description="Basic and acidic residues" evidence="9">
    <location>
        <begin position="783"/>
        <end position="817"/>
    </location>
</feature>
<keyword evidence="5" id="KW-0832">Ubl conjugation</keyword>
<comment type="similarity">
    <text evidence="7">Belongs to the BCOR family.</text>
</comment>
<feature type="compositionally biased region" description="Basic residues" evidence="9">
    <location>
        <begin position="1104"/>
        <end position="1114"/>
    </location>
</feature>
<evidence type="ECO:0000259" key="10">
    <source>
        <dbReference type="Pfam" id="PF16553"/>
    </source>
</evidence>
<feature type="repeat" description="ANK" evidence="8">
    <location>
        <begin position="1373"/>
        <end position="1405"/>
    </location>
</feature>
<dbReference type="InterPro" id="IPR036770">
    <property type="entry name" value="Ankyrin_rpt-contain_sf"/>
</dbReference>
<feature type="region of interest" description="Disordered" evidence="9">
    <location>
        <begin position="458"/>
        <end position="484"/>
    </location>
</feature>
<evidence type="ECO:0000313" key="11">
    <source>
        <dbReference type="EMBL" id="KAK1163141.1"/>
    </source>
</evidence>
<name>A0AAD8G2Y0_ACIOX</name>
<sequence>MHQSGVFKINKFKTYFLFSLSAMVSAPPLCSSVHDWVSNDHIRMCGINEESRRASFTEEDSTNTASQRTVVKESCVTSTLTQDDSTQMNNGEGSTVNKEVSASKEVPESITGDPPPDAPSSELTQEKQATTSDPSSQQPEPDSSRDSRSPDVIHKDSRLTTFPEALPVQLQNCTSSSYRSPVNRALYQKAEAPKPSLDGAASFPGQPWPDRNVDCPALPLNPSLNAANPAKRMNLSAAQAQPLVNLPPAFQCPPIFNQGQPLAFLPSTNYVPPLCKVTLPATLSPIAALREATASQFMLDRQHHNSSPSITTQLRSYPYHFSVSRILSVNPKSPSSNDKPLCSHSPSSSASSSKHSKPATEFYSPPVSVASSVALPLKQPMLASAPPPLPLSSNSPVCYRPTSTLTLTSLPSHVEHRPLQHCVHKPSLAYTRLQSPPRLEEQTVVPPPEVRDLPLDLSAKSKRSKMPKDLRKTPPMPVLTPAEGGRRDSAFVKRLPQSHTASLGVAPPFVVFPDFLRNGGAHPKKSGDRLTSQPLEASGSWAKNPLQSSSGAVPGTYVGVANPVLASSLRGRDGKGAFVDDLLSIAKQETISIVDQGEKMTLACGGKKTPHVTKDVPQRLVSRSPNNNGFPAGNVLSPSNDASPIALSVPTALYPHYKLTNGKSLSSTPPPEDRPVLQQPALLPSTCISSTQTNPIPGGLKDRVASSSESVLLQSTPHLTAPLNSHQGAEEKGKKVRTPLSNLESIVKRKSMEMTGAACGDDCKQMTLDSKKPDTASSTENQTKSREASVVHLHPKAEKGDPKCDERLTELKRDKGHTSSSIAGHSAGEGKGDPKLAEEGLAVSRSSDLTLDSCSKKETAVGESQSRQELEELGVREKYQKSKGLSPCMKLEGIALSILKEQCAAAAEGEKKNGTKEPRKPAKVKGTVGKKKGPALKKQAEHSPASEKKKTKCIQKLKEEGSNTIEQEPLLKKRRKRRASALEESVGETQTEEVKRKRRRRGRMPKLGSASLKDPGGCPGNEDHDRTLQKDVHVEGVPVETTPKLRRGRRTTAHKDPRSPSPLTPHPRKPPERPRTARGRPRASAAGLEQAEVGYESAEESPARKKRKRRRNRKYQNGEYITYRDQTGEEEAEQSVVTTRRAGRADFRTPLPACSQRSSALSCKCSSPDPSPGSSFKTRSASLRRLSQSSSPQCRQPEHHCGIAGKEQTEKPLGKRKCKTKHLGDAEERKVKIKRGSPVKHSGGLEWDRPSPRKSQDCGSPAVVPKSTWSPQHGRRSSVTKGAAPETPTGRPVPPEARRLIVNKNAGETLLQRAARLGYQEVVLYCLEKEVSEVNHRDNAGYTALHEACARGWVSIVRLLVEHGADVNCSSQDGTRPIHDAVANDNLNVVQILLSHGADPTLATYSGQSAMKLASSQPMKVFLTEYFADLLDRSEDDPNIRWDFYSSSVFETDKEEFWDFLLTPPAEEEEEEEDEDSGSFLFEFSEEPLLPCYSIQTSISQSSCNWLLLSDVLKRLKVSARIFRARYPHFEITSITEAEFYKQASASQLTQPPKDLQDPVELMRCVPDLLGLLGSSIQILRGEADTTINTSR</sequence>
<feature type="compositionally biased region" description="Basic and acidic residues" evidence="9">
    <location>
        <begin position="142"/>
        <end position="152"/>
    </location>
</feature>
<protein>
    <recommendedName>
        <fullName evidence="10">BCL-6 corepressor PCGF1 binding domain-containing protein</fullName>
    </recommendedName>
</protein>
<feature type="compositionally biased region" description="Basic and acidic residues" evidence="9">
    <location>
        <begin position="938"/>
        <end position="948"/>
    </location>
</feature>
<dbReference type="InterPro" id="IPR038227">
    <property type="entry name" value="PUFD_som_sf"/>
</dbReference>
<dbReference type="PROSITE" id="PS50088">
    <property type="entry name" value="ANK_REPEAT"/>
    <property type="match status" value="2"/>
</dbReference>
<dbReference type="InterPro" id="IPR002110">
    <property type="entry name" value="Ankyrin_rpt"/>
</dbReference>
<keyword evidence="12" id="KW-1185">Reference proteome</keyword>
<dbReference type="PRINTS" id="PR01415">
    <property type="entry name" value="ANKYRIN"/>
</dbReference>
<feature type="compositionally biased region" description="Basic and acidic residues" evidence="9">
    <location>
        <begin position="1196"/>
        <end position="1213"/>
    </location>
</feature>
<organism evidence="11 12">
    <name type="scientific">Acipenser oxyrinchus oxyrinchus</name>
    <dbReference type="NCBI Taxonomy" id="40147"/>
    <lineage>
        <taxon>Eukaryota</taxon>
        <taxon>Metazoa</taxon>
        <taxon>Chordata</taxon>
        <taxon>Craniata</taxon>
        <taxon>Vertebrata</taxon>
        <taxon>Euteleostomi</taxon>
        <taxon>Actinopterygii</taxon>
        <taxon>Chondrostei</taxon>
        <taxon>Acipenseriformes</taxon>
        <taxon>Acipenseridae</taxon>
        <taxon>Acipenser</taxon>
    </lineage>
</organism>
<feature type="compositionally biased region" description="Low complexity" evidence="9">
    <location>
        <begin position="1179"/>
        <end position="1195"/>
    </location>
</feature>
<dbReference type="InterPro" id="IPR032365">
    <property type="entry name" value="PUFD"/>
</dbReference>
<feature type="domain" description="BCL-6 corepressor PCGF1 binding" evidence="10">
    <location>
        <begin position="1479"/>
        <end position="1581"/>
    </location>
</feature>
<feature type="compositionally biased region" description="Low complexity" evidence="9">
    <location>
        <begin position="132"/>
        <end position="141"/>
    </location>
</feature>
<feature type="region of interest" description="Disordered" evidence="9">
    <location>
        <begin position="762"/>
        <end position="886"/>
    </location>
</feature>
<keyword evidence="2" id="KW-1017">Isopeptide bond</keyword>
<feature type="region of interest" description="Disordered" evidence="9">
    <location>
        <begin position="330"/>
        <end position="361"/>
    </location>
</feature>
<dbReference type="EMBL" id="JAGXEW010000015">
    <property type="protein sequence ID" value="KAK1163141.1"/>
    <property type="molecule type" value="Genomic_DNA"/>
</dbReference>
<dbReference type="GO" id="GO:0000122">
    <property type="term" value="P:negative regulation of transcription by RNA polymerase II"/>
    <property type="evidence" value="ECO:0007669"/>
    <property type="project" value="TreeGrafter"/>
</dbReference>
<feature type="compositionally biased region" description="Basic and acidic residues" evidence="9">
    <location>
        <begin position="1021"/>
        <end position="1034"/>
    </location>
</feature>
<gene>
    <name evidence="11" type="ORF">AOXY_G16514</name>
</gene>
<feature type="region of interest" description="Disordered" evidence="9">
    <location>
        <begin position="78"/>
        <end position="152"/>
    </location>
</feature>
<dbReference type="PANTHER" id="PTHR24117">
    <property type="entry name" value="AGAP007537-PB"/>
    <property type="match status" value="1"/>
</dbReference>
<accession>A0AAD8G2Y0</accession>
<feature type="compositionally biased region" description="Polar residues" evidence="9">
    <location>
        <begin position="121"/>
        <end position="131"/>
    </location>
</feature>
<evidence type="ECO:0000256" key="5">
    <source>
        <dbReference type="ARBA" id="ARBA00022843"/>
    </source>
</evidence>
<feature type="compositionally biased region" description="Basic and acidic residues" evidence="9">
    <location>
        <begin position="828"/>
        <end position="838"/>
    </location>
</feature>
<dbReference type="PANTHER" id="PTHR24117:SF6">
    <property type="entry name" value="BCL-6 COREPRESSOR-LIKE PROTEIN 1"/>
    <property type="match status" value="1"/>
</dbReference>
<feature type="compositionally biased region" description="Polar residues" evidence="9">
    <location>
        <begin position="844"/>
        <end position="853"/>
    </location>
</feature>
<feature type="compositionally biased region" description="Basic and acidic residues" evidence="9">
    <location>
        <begin position="1246"/>
        <end position="1256"/>
    </location>
</feature>
<feature type="compositionally biased region" description="Polar residues" evidence="9">
    <location>
        <begin position="1155"/>
        <end position="1165"/>
    </location>
</feature>
<dbReference type="Gene3D" id="1.25.40.20">
    <property type="entry name" value="Ankyrin repeat-containing domain"/>
    <property type="match status" value="1"/>
</dbReference>
<dbReference type="SMART" id="SM00248">
    <property type="entry name" value="ANK"/>
    <property type="match status" value="3"/>
</dbReference>
<evidence type="ECO:0000256" key="7">
    <source>
        <dbReference type="ARBA" id="ARBA00034703"/>
    </source>
</evidence>
<evidence type="ECO:0000256" key="8">
    <source>
        <dbReference type="PROSITE-ProRule" id="PRU00023"/>
    </source>
</evidence>
<evidence type="ECO:0000256" key="3">
    <source>
        <dbReference type="ARBA" id="ARBA00022553"/>
    </source>
</evidence>
<dbReference type="FunFam" id="1.25.40.20:FF:000032">
    <property type="entry name" value="BCL-6 corepressor isoform X1"/>
    <property type="match status" value="1"/>
</dbReference>
<comment type="subcellular location">
    <subcellularLocation>
        <location evidence="1">Nucleus</location>
    </subcellularLocation>
</comment>
<reference evidence="11" key="1">
    <citation type="submission" date="2022-02" db="EMBL/GenBank/DDBJ databases">
        <title>Atlantic sturgeon de novo genome assembly.</title>
        <authorList>
            <person name="Stock M."/>
            <person name="Klopp C."/>
            <person name="Guiguen Y."/>
            <person name="Cabau C."/>
            <person name="Parinello H."/>
            <person name="Santidrian Yebra-Pimentel E."/>
            <person name="Kuhl H."/>
            <person name="Dirks R.P."/>
            <person name="Guessner J."/>
            <person name="Wuertz S."/>
            <person name="Du K."/>
            <person name="Schartl M."/>
        </authorList>
    </citation>
    <scope>NUCLEOTIDE SEQUENCE</scope>
    <source>
        <strain evidence="11">STURGEONOMICS-FGT-2020</strain>
        <tissue evidence="11">Whole blood</tissue>
    </source>
</reference>
<evidence type="ECO:0000313" key="12">
    <source>
        <dbReference type="Proteomes" id="UP001230051"/>
    </source>
</evidence>
<evidence type="ECO:0000256" key="4">
    <source>
        <dbReference type="ARBA" id="ARBA00022737"/>
    </source>
</evidence>